<proteinExistence type="predicted"/>
<evidence type="ECO:0000313" key="3">
    <source>
        <dbReference type="EMBL" id="PIK59367.1"/>
    </source>
</evidence>
<dbReference type="OrthoDB" id="60033at2759"/>
<dbReference type="Proteomes" id="UP000230750">
    <property type="component" value="Unassembled WGS sequence"/>
</dbReference>
<sequence length="320" mass="36805">MPLCGKKRHVVWPTDSIPAATTNIEDTNRNDKENTTDKIGYHRTPKRSVKQGLSKYNRTVKMVILALFPITALLICALLILTQASHSARVFGQVRSLIADNLDQVGDLVHRLQIEEGTTVLYLSSNRDASVLQKLERTYRDSDETMDNVSNWRSLNISDKENLPFHYFESKDTFKQHIREYRNNVSIDVQNIRPPLEFYTEAVDKIIEWFWEDFSQYDNGNEWSNLVAYQLVILAKEQLGVELALGGKFFASGGFENSIDYLAYMNRSIRGDSFLEESVLFSEDVEVFCITSIFQSELYPQVKNLRLEIANSNHTNIDQT</sequence>
<organism evidence="3 4">
    <name type="scientific">Stichopus japonicus</name>
    <name type="common">Sea cucumber</name>
    <dbReference type="NCBI Taxonomy" id="307972"/>
    <lineage>
        <taxon>Eukaryota</taxon>
        <taxon>Metazoa</taxon>
        <taxon>Echinodermata</taxon>
        <taxon>Eleutherozoa</taxon>
        <taxon>Echinozoa</taxon>
        <taxon>Holothuroidea</taxon>
        <taxon>Aspidochirotacea</taxon>
        <taxon>Aspidochirotida</taxon>
        <taxon>Stichopodidae</taxon>
        <taxon>Apostichopus</taxon>
    </lineage>
</organism>
<feature type="domain" description="Nitrate/nitrite sensing protein" evidence="2">
    <location>
        <begin position="107"/>
        <end position="281"/>
    </location>
</feature>
<keyword evidence="4" id="KW-1185">Reference proteome</keyword>
<dbReference type="AlphaFoldDB" id="A0A2G8LGJ5"/>
<name>A0A2G8LGJ5_STIJA</name>
<keyword evidence="1" id="KW-0812">Transmembrane</keyword>
<evidence type="ECO:0000256" key="1">
    <source>
        <dbReference type="SAM" id="Phobius"/>
    </source>
</evidence>
<keyword evidence="1" id="KW-1133">Transmembrane helix</keyword>
<evidence type="ECO:0000259" key="2">
    <source>
        <dbReference type="Pfam" id="PF08376"/>
    </source>
</evidence>
<reference evidence="3 4" key="1">
    <citation type="journal article" date="2017" name="PLoS Biol.">
        <title>The sea cucumber genome provides insights into morphological evolution and visceral regeneration.</title>
        <authorList>
            <person name="Zhang X."/>
            <person name="Sun L."/>
            <person name="Yuan J."/>
            <person name="Sun Y."/>
            <person name="Gao Y."/>
            <person name="Zhang L."/>
            <person name="Li S."/>
            <person name="Dai H."/>
            <person name="Hamel J.F."/>
            <person name="Liu C."/>
            <person name="Yu Y."/>
            <person name="Liu S."/>
            <person name="Lin W."/>
            <person name="Guo K."/>
            <person name="Jin S."/>
            <person name="Xu P."/>
            <person name="Storey K.B."/>
            <person name="Huan P."/>
            <person name="Zhang T."/>
            <person name="Zhou Y."/>
            <person name="Zhang J."/>
            <person name="Lin C."/>
            <person name="Li X."/>
            <person name="Xing L."/>
            <person name="Huo D."/>
            <person name="Sun M."/>
            <person name="Wang L."/>
            <person name="Mercier A."/>
            <person name="Li F."/>
            <person name="Yang H."/>
            <person name="Xiang J."/>
        </authorList>
    </citation>
    <scope>NUCLEOTIDE SEQUENCE [LARGE SCALE GENOMIC DNA]</scope>
    <source>
        <strain evidence="3">Shaxun</strain>
        <tissue evidence="3">Muscle</tissue>
    </source>
</reference>
<keyword evidence="1" id="KW-0472">Membrane</keyword>
<dbReference type="STRING" id="307972.A0A2G8LGJ5"/>
<evidence type="ECO:0000313" key="4">
    <source>
        <dbReference type="Proteomes" id="UP000230750"/>
    </source>
</evidence>
<accession>A0A2G8LGJ5</accession>
<dbReference type="InterPro" id="IPR013587">
    <property type="entry name" value="Nitrate/nitrite_sensing"/>
</dbReference>
<dbReference type="Pfam" id="PF08376">
    <property type="entry name" value="NIT"/>
    <property type="match status" value="1"/>
</dbReference>
<comment type="caution">
    <text evidence="3">The sequence shown here is derived from an EMBL/GenBank/DDBJ whole genome shotgun (WGS) entry which is preliminary data.</text>
</comment>
<dbReference type="EMBL" id="MRZV01000084">
    <property type="protein sequence ID" value="PIK59367.1"/>
    <property type="molecule type" value="Genomic_DNA"/>
</dbReference>
<gene>
    <name evidence="3" type="ORF">BSL78_03669</name>
</gene>
<protein>
    <recommendedName>
        <fullName evidence="2">Nitrate/nitrite sensing protein domain-containing protein</fullName>
    </recommendedName>
</protein>
<feature type="transmembrane region" description="Helical" evidence="1">
    <location>
        <begin position="62"/>
        <end position="81"/>
    </location>
</feature>